<keyword evidence="1" id="KW-0175">Coiled coil</keyword>
<sequence>MSSSKYILAATAIAGGVYYYDQNVQPIFPRPNQIHQELERVEHKAAESASNLQQKLTSKIDKGKTDLSKKTSELSDTLKDTKLYPAPSATDTKEAASIVDDIKKTVSSGGDVVADLAASVKEEKSRVTRTVHGYIDFINSLGKSEKSAVEKLATEAEATANSWFDWFGKREKDVENVLTSASKEAEKTTNEWFSWGSKKSDEISSTYEDSKSKLNSRFSQEKKRAIDTFENARAQYEQAIEKASKGVDPAYQKAAQKAKEDLNKSVSELKAYGDDVYTEYSSKIKDLFSK</sequence>
<accession>A3M0H8</accession>
<dbReference type="SUPFAM" id="SSF58113">
    <property type="entry name" value="Apolipoprotein A-I"/>
    <property type="match status" value="1"/>
</dbReference>
<reference evidence="2 3" key="1">
    <citation type="journal article" date="2007" name="Nat. Biotechnol.">
        <title>Genome sequence of the lignocellulose-bioconverting and xylose-fermenting yeast Pichia stipitis.</title>
        <authorList>
            <person name="Jeffries T.W."/>
            <person name="Grigoriev I.V."/>
            <person name="Grimwood J."/>
            <person name="Laplaza J.M."/>
            <person name="Aerts A."/>
            <person name="Salamov A."/>
            <person name="Schmutz J."/>
            <person name="Lindquist E."/>
            <person name="Dehal P."/>
            <person name="Shapiro H."/>
            <person name="Jin Y.S."/>
            <person name="Passoth V."/>
            <person name="Richardson P.M."/>
        </authorList>
    </citation>
    <scope>NUCLEOTIDE SEQUENCE [LARGE SCALE GENOMIC DNA]</scope>
    <source>
        <strain evidence="3">ATCC 58785 / CBS 6054 / NBRC 10063 / NRRL Y-11545</strain>
    </source>
</reference>
<dbReference type="HOGENOM" id="CLU_042309_0_0_1"/>
<name>A3M0H8_PICST</name>
<dbReference type="Proteomes" id="UP000002258">
    <property type="component" value="Chromosome 8"/>
</dbReference>
<evidence type="ECO:0000313" key="3">
    <source>
        <dbReference type="Proteomes" id="UP000002258"/>
    </source>
</evidence>
<dbReference type="GeneID" id="4841076"/>
<dbReference type="RefSeq" id="XP_001386558.2">
    <property type="nucleotide sequence ID" value="XM_001386521.1"/>
</dbReference>
<dbReference type="EMBL" id="CP000502">
    <property type="protein sequence ID" value="ABN68529.2"/>
    <property type="molecule type" value="Genomic_DNA"/>
</dbReference>
<evidence type="ECO:0000313" key="2">
    <source>
        <dbReference type="EMBL" id="ABN68529.2"/>
    </source>
</evidence>
<dbReference type="eggNOG" id="ENOG502SGZY">
    <property type="taxonomic scope" value="Eukaryota"/>
</dbReference>
<dbReference type="AlphaFoldDB" id="A3M0H8"/>
<keyword evidence="3" id="KW-1185">Reference proteome</keyword>
<dbReference type="OrthoDB" id="4085621at2759"/>
<dbReference type="STRING" id="322104.A3M0H8"/>
<dbReference type="OMA" id="QREWSET"/>
<dbReference type="InParanoid" id="A3M0H8"/>
<feature type="coiled-coil region" evidence="1">
    <location>
        <begin position="219"/>
        <end position="246"/>
    </location>
</feature>
<protein>
    <submittedName>
        <fullName evidence="2">Uncharacterized protein</fullName>
    </submittedName>
</protein>
<organism evidence="2 3">
    <name type="scientific">Scheffersomyces stipitis (strain ATCC 58785 / CBS 6054 / NBRC 10063 / NRRL Y-11545)</name>
    <name type="common">Yeast</name>
    <name type="synonym">Pichia stipitis</name>
    <dbReference type="NCBI Taxonomy" id="322104"/>
    <lineage>
        <taxon>Eukaryota</taxon>
        <taxon>Fungi</taxon>
        <taxon>Dikarya</taxon>
        <taxon>Ascomycota</taxon>
        <taxon>Saccharomycotina</taxon>
        <taxon>Pichiomycetes</taxon>
        <taxon>Debaryomycetaceae</taxon>
        <taxon>Scheffersomyces</taxon>
    </lineage>
</organism>
<evidence type="ECO:0000256" key="1">
    <source>
        <dbReference type="SAM" id="Coils"/>
    </source>
</evidence>
<proteinExistence type="predicted"/>
<dbReference type="KEGG" id="pic:PICST_68533"/>
<gene>
    <name evidence="2" type="ORF">PICST_68533</name>
</gene>